<keyword evidence="6" id="KW-0811">Translocation</keyword>
<evidence type="ECO:0000256" key="11">
    <source>
        <dbReference type="SAM" id="MobiDB-lite"/>
    </source>
</evidence>
<dbReference type="InterPro" id="IPR038506">
    <property type="entry name" value="GLE1-like_sf"/>
</dbReference>
<evidence type="ECO:0000256" key="6">
    <source>
        <dbReference type="ARBA" id="ARBA00023010"/>
    </source>
</evidence>
<evidence type="ECO:0000256" key="1">
    <source>
        <dbReference type="ARBA" id="ARBA00004567"/>
    </source>
</evidence>
<evidence type="ECO:0000256" key="7">
    <source>
        <dbReference type="ARBA" id="ARBA00023132"/>
    </source>
</evidence>
<dbReference type="HOGENOM" id="CLU_020872_1_0_1"/>
<dbReference type="RefSeq" id="XP_001888416.1">
    <property type="nucleotide sequence ID" value="XM_001888381.1"/>
</dbReference>
<evidence type="ECO:0000256" key="2">
    <source>
        <dbReference type="ARBA" id="ARBA00011056"/>
    </source>
</evidence>
<dbReference type="GO" id="GO:0005543">
    <property type="term" value="F:phospholipid binding"/>
    <property type="evidence" value="ECO:0007669"/>
    <property type="project" value="TreeGrafter"/>
</dbReference>
<keyword evidence="4" id="KW-0509">mRNA transport</keyword>
<sequence length="537" mass="62019">MRFSAPRSLSPSPVRGRRRNSCSFGLQDDSDERPKHVIRDPTEQRQIEDTVAAIRLRTRHYDPYEEWEKQTRKDAFRTARKEQAMSQTRLHDEQDRLRAAEAKRIAAHHAQQLTEVQGKLNALKLQQQAAETKLREYMKARDKLLWQRVESVIKMEEDKVKARLEKEKKAREEEERLAKEAELKRRLEEEKKKEEEERKRKEAEEAQRLVDEREKKEEEEGARITEEKDKTERLKAEEEQRNAMGMTMEQSTRHSPSMKFVKSNPELKAEWGKGRRQITPKIGQLTNDEGAITRISNQLVEIIRPSNGQAHHPAVYAALLSSLAKAILLQAETEVTAEKRSAMPLAKVAFNLLDTLDHFPEIFFAKLVQRVGSWAIPAVVPAVDIDGEPWENRSKVMGYRKSENSDDLESPAEYGNRVSGIMRVYFHILKIPPRQQPLKPMYQLPRYWIWFARLIGERGLLETAIAPQLIYTALDVLGSDARDIWGYQWVKLLALVYEGVTASLEGGNFIGSESPEGKAARVRVQLEIERIMTGVRS</sequence>
<dbReference type="GO" id="GO:0044614">
    <property type="term" value="C:nuclear pore cytoplasmic filaments"/>
    <property type="evidence" value="ECO:0007669"/>
    <property type="project" value="TreeGrafter"/>
</dbReference>
<feature type="region of interest" description="Disordered" evidence="11">
    <location>
        <begin position="1"/>
        <end position="48"/>
    </location>
</feature>
<dbReference type="Gene3D" id="1.25.40.510">
    <property type="entry name" value="GLE1-like"/>
    <property type="match status" value="1"/>
</dbReference>
<evidence type="ECO:0000256" key="8">
    <source>
        <dbReference type="ARBA" id="ARBA00023242"/>
    </source>
</evidence>
<evidence type="ECO:0000256" key="9">
    <source>
        <dbReference type="ARBA" id="ARBA00026227"/>
    </source>
</evidence>
<comment type="subcellular location">
    <subcellularLocation>
        <location evidence="1">Nucleus</location>
        <location evidence="1">Nuclear pore complex</location>
    </subcellularLocation>
</comment>
<evidence type="ECO:0000313" key="13">
    <source>
        <dbReference type="Proteomes" id="UP000001194"/>
    </source>
</evidence>
<protein>
    <recommendedName>
        <fullName evidence="9">mRNA export factor GLE1</fullName>
    </recommendedName>
    <alternativeName>
        <fullName evidence="10">Nucleoporin GLE1</fullName>
    </alternativeName>
</protein>
<feature type="region of interest" description="Disordered" evidence="11">
    <location>
        <begin position="188"/>
        <end position="236"/>
    </location>
</feature>
<dbReference type="STRING" id="486041.B0DWP8"/>
<evidence type="ECO:0000256" key="10">
    <source>
        <dbReference type="ARBA" id="ARBA00029983"/>
    </source>
</evidence>
<accession>B0DWP8</accession>
<dbReference type="Proteomes" id="UP000001194">
    <property type="component" value="Unassembled WGS sequence"/>
</dbReference>
<evidence type="ECO:0000256" key="3">
    <source>
        <dbReference type="ARBA" id="ARBA00022448"/>
    </source>
</evidence>
<organism evidence="13">
    <name type="scientific">Laccaria bicolor (strain S238N-H82 / ATCC MYA-4686)</name>
    <name type="common">Bicoloured deceiver</name>
    <name type="synonym">Laccaria laccata var. bicolor</name>
    <dbReference type="NCBI Taxonomy" id="486041"/>
    <lineage>
        <taxon>Eukaryota</taxon>
        <taxon>Fungi</taxon>
        <taxon>Dikarya</taxon>
        <taxon>Basidiomycota</taxon>
        <taxon>Agaricomycotina</taxon>
        <taxon>Agaricomycetes</taxon>
        <taxon>Agaricomycetidae</taxon>
        <taxon>Agaricales</taxon>
        <taxon>Agaricineae</taxon>
        <taxon>Hydnangiaceae</taxon>
        <taxon>Laccaria</taxon>
    </lineage>
</organism>
<dbReference type="OrthoDB" id="420884at2759"/>
<dbReference type="PANTHER" id="PTHR12960:SF0">
    <property type="entry name" value="MRNA EXPORT FACTOR GLE1"/>
    <property type="match status" value="1"/>
</dbReference>
<evidence type="ECO:0000313" key="12">
    <source>
        <dbReference type="EMBL" id="EDR01021.1"/>
    </source>
</evidence>
<dbReference type="GO" id="GO:0015031">
    <property type="term" value="P:protein transport"/>
    <property type="evidence" value="ECO:0007669"/>
    <property type="project" value="UniProtKB-KW"/>
</dbReference>
<dbReference type="GO" id="GO:0005737">
    <property type="term" value="C:cytoplasm"/>
    <property type="evidence" value="ECO:0007669"/>
    <property type="project" value="TreeGrafter"/>
</dbReference>
<dbReference type="InParanoid" id="B0DWP8"/>
<proteinExistence type="inferred from homology"/>
<name>B0DWP8_LACBS</name>
<comment type="similarity">
    <text evidence="2">Belongs to the GLE1 family.</text>
</comment>
<gene>
    <name evidence="12" type="ORF">LACBIDRAFT_312791</name>
</gene>
<feature type="compositionally biased region" description="Basic and acidic residues" evidence="11">
    <location>
        <begin position="32"/>
        <end position="48"/>
    </location>
</feature>
<keyword evidence="13" id="KW-1185">Reference proteome</keyword>
<dbReference type="PANTHER" id="PTHR12960">
    <property type="entry name" value="GLE-1-RELATED"/>
    <property type="match status" value="1"/>
</dbReference>
<dbReference type="GO" id="GO:0000822">
    <property type="term" value="F:inositol hexakisphosphate binding"/>
    <property type="evidence" value="ECO:0007669"/>
    <property type="project" value="TreeGrafter"/>
</dbReference>
<keyword evidence="8" id="KW-0539">Nucleus</keyword>
<dbReference type="GeneID" id="6084063"/>
<keyword evidence="5" id="KW-0653">Protein transport</keyword>
<evidence type="ECO:0000256" key="4">
    <source>
        <dbReference type="ARBA" id="ARBA00022816"/>
    </source>
</evidence>
<reference evidence="12 13" key="1">
    <citation type="journal article" date="2008" name="Nature">
        <title>The genome of Laccaria bicolor provides insights into mycorrhizal symbiosis.</title>
        <authorList>
            <person name="Martin F."/>
            <person name="Aerts A."/>
            <person name="Ahren D."/>
            <person name="Brun A."/>
            <person name="Danchin E.G.J."/>
            <person name="Duchaussoy F."/>
            <person name="Gibon J."/>
            <person name="Kohler A."/>
            <person name="Lindquist E."/>
            <person name="Pereda V."/>
            <person name="Salamov A."/>
            <person name="Shapiro H.J."/>
            <person name="Wuyts J."/>
            <person name="Blaudez D."/>
            <person name="Buee M."/>
            <person name="Brokstein P."/>
            <person name="Canbaeck B."/>
            <person name="Cohen D."/>
            <person name="Courty P.E."/>
            <person name="Coutinho P.M."/>
            <person name="Delaruelle C."/>
            <person name="Detter J.C."/>
            <person name="Deveau A."/>
            <person name="DiFazio S."/>
            <person name="Duplessis S."/>
            <person name="Fraissinet-Tachet L."/>
            <person name="Lucic E."/>
            <person name="Frey-Klett P."/>
            <person name="Fourrey C."/>
            <person name="Feussner I."/>
            <person name="Gay G."/>
            <person name="Grimwood J."/>
            <person name="Hoegger P.J."/>
            <person name="Jain P."/>
            <person name="Kilaru S."/>
            <person name="Labbe J."/>
            <person name="Lin Y.C."/>
            <person name="Legue V."/>
            <person name="Le Tacon F."/>
            <person name="Marmeisse R."/>
            <person name="Melayah D."/>
            <person name="Montanini B."/>
            <person name="Muratet M."/>
            <person name="Nehls U."/>
            <person name="Niculita-Hirzel H."/>
            <person name="Oudot-Le Secq M.P."/>
            <person name="Peter M."/>
            <person name="Quesneville H."/>
            <person name="Rajashekar B."/>
            <person name="Reich M."/>
            <person name="Rouhier N."/>
            <person name="Schmutz J."/>
            <person name="Yin T."/>
            <person name="Chalot M."/>
            <person name="Henrissat B."/>
            <person name="Kuees U."/>
            <person name="Lucas S."/>
            <person name="Van de Peer Y."/>
            <person name="Podila G.K."/>
            <person name="Polle A."/>
            <person name="Pukkila P.J."/>
            <person name="Richardson P.M."/>
            <person name="Rouze P."/>
            <person name="Sanders I.R."/>
            <person name="Stajich J.E."/>
            <person name="Tunlid A."/>
            <person name="Tuskan G."/>
            <person name="Grigoriev I.V."/>
        </authorList>
    </citation>
    <scope>NUCLEOTIDE SEQUENCE [LARGE SCALE GENOMIC DNA]</scope>
    <source>
        <strain evidence="13">S238N-H82 / ATCC MYA-4686</strain>
    </source>
</reference>
<dbReference type="AlphaFoldDB" id="B0DWP8"/>
<dbReference type="KEGG" id="lbc:LACBIDRAFT_312791"/>
<keyword evidence="7" id="KW-0906">Nuclear pore complex</keyword>
<dbReference type="Pfam" id="PF07817">
    <property type="entry name" value="GLE1"/>
    <property type="match status" value="1"/>
</dbReference>
<dbReference type="InterPro" id="IPR012476">
    <property type="entry name" value="GLE1"/>
</dbReference>
<dbReference type="EMBL" id="DS547144">
    <property type="protein sequence ID" value="EDR01021.1"/>
    <property type="molecule type" value="Genomic_DNA"/>
</dbReference>
<evidence type="ECO:0000256" key="5">
    <source>
        <dbReference type="ARBA" id="ARBA00022927"/>
    </source>
</evidence>
<dbReference type="GO" id="GO:0031369">
    <property type="term" value="F:translation initiation factor binding"/>
    <property type="evidence" value="ECO:0007669"/>
    <property type="project" value="TreeGrafter"/>
</dbReference>
<dbReference type="GO" id="GO:0016973">
    <property type="term" value="P:poly(A)+ mRNA export from nucleus"/>
    <property type="evidence" value="ECO:0007669"/>
    <property type="project" value="InterPro"/>
</dbReference>
<keyword evidence="3" id="KW-0813">Transport</keyword>